<feature type="region of interest" description="Disordered" evidence="1">
    <location>
        <begin position="1"/>
        <end position="21"/>
    </location>
</feature>
<dbReference type="AlphaFoldDB" id="A0A6C0KM45"/>
<feature type="region of interest" description="Disordered" evidence="1">
    <location>
        <begin position="131"/>
        <end position="155"/>
    </location>
</feature>
<dbReference type="EMBL" id="MN740904">
    <property type="protein sequence ID" value="QHU17408.1"/>
    <property type="molecule type" value="Genomic_DNA"/>
</dbReference>
<proteinExistence type="predicted"/>
<sequence>MIPSMIDESGASASVGSSASASKIDQLLEKEKQKNKSDSWNKLDKTVKIQKLHAFAEKYGKDNNYPAKEVKNLKGFFIECLERGKLQKTKDVVYAKDGEITAIPALFFNSTSRTFTLKILDTKRVSTLKSLTPKRKAPLTETSESVTEENKNMEN</sequence>
<reference evidence="2" key="1">
    <citation type="journal article" date="2020" name="Nature">
        <title>Giant virus diversity and host interactions through global metagenomics.</title>
        <authorList>
            <person name="Schulz F."/>
            <person name="Roux S."/>
            <person name="Paez-Espino D."/>
            <person name="Jungbluth S."/>
            <person name="Walsh D.A."/>
            <person name="Denef V.J."/>
            <person name="McMahon K.D."/>
            <person name="Konstantinidis K.T."/>
            <person name="Eloe-Fadrosh E.A."/>
            <person name="Kyrpides N.C."/>
            <person name="Woyke T."/>
        </authorList>
    </citation>
    <scope>NUCLEOTIDE SEQUENCE</scope>
    <source>
        <strain evidence="2">GVMAG-S-3300012000-57</strain>
    </source>
</reference>
<name>A0A6C0KM45_9ZZZZ</name>
<organism evidence="2">
    <name type="scientific">viral metagenome</name>
    <dbReference type="NCBI Taxonomy" id="1070528"/>
    <lineage>
        <taxon>unclassified sequences</taxon>
        <taxon>metagenomes</taxon>
        <taxon>organismal metagenomes</taxon>
    </lineage>
</organism>
<feature type="compositionally biased region" description="Low complexity" evidence="1">
    <location>
        <begin position="9"/>
        <end position="21"/>
    </location>
</feature>
<protein>
    <submittedName>
        <fullName evidence="2">Uncharacterized protein</fullName>
    </submittedName>
</protein>
<evidence type="ECO:0000256" key="1">
    <source>
        <dbReference type="SAM" id="MobiDB-lite"/>
    </source>
</evidence>
<evidence type="ECO:0000313" key="2">
    <source>
        <dbReference type="EMBL" id="QHU17408.1"/>
    </source>
</evidence>
<accession>A0A6C0KM45</accession>